<proteinExistence type="predicted"/>
<comment type="caution">
    <text evidence="1">The sequence shown here is derived from an EMBL/GenBank/DDBJ whole genome shotgun (WGS) entry which is preliminary data.</text>
</comment>
<evidence type="ECO:0000313" key="1">
    <source>
        <dbReference type="EMBL" id="RMZ99513.1"/>
    </source>
</evidence>
<organism evidence="1 2">
    <name type="scientific">Brachionus plicatilis</name>
    <name type="common">Marine rotifer</name>
    <name type="synonym">Brachionus muelleri</name>
    <dbReference type="NCBI Taxonomy" id="10195"/>
    <lineage>
        <taxon>Eukaryota</taxon>
        <taxon>Metazoa</taxon>
        <taxon>Spiralia</taxon>
        <taxon>Gnathifera</taxon>
        <taxon>Rotifera</taxon>
        <taxon>Eurotatoria</taxon>
        <taxon>Monogononta</taxon>
        <taxon>Pseudotrocha</taxon>
        <taxon>Ploima</taxon>
        <taxon>Brachionidae</taxon>
        <taxon>Brachionus</taxon>
    </lineage>
</organism>
<reference evidence="1 2" key="1">
    <citation type="journal article" date="2018" name="Sci. Rep.">
        <title>Genomic signatures of local adaptation to the degree of environmental predictability in rotifers.</title>
        <authorList>
            <person name="Franch-Gras L."/>
            <person name="Hahn C."/>
            <person name="Garcia-Roger E.M."/>
            <person name="Carmona M.J."/>
            <person name="Serra M."/>
            <person name="Gomez A."/>
        </authorList>
    </citation>
    <scope>NUCLEOTIDE SEQUENCE [LARGE SCALE GENOMIC DNA]</scope>
    <source>
        <strain evidence="1">HYR1</strain>
    </source>
</reference>
<sequence>MTKNIYKKNNNIKLNQKKIKKSKKLFHNTNQKQLNCILMIYSLKYSILHIIFQNNCHSKGVMG</sequence>
<dbReference type="Proteomes" id="UP000276133">
    <property type="component" value="Unassembled WGS sequence"/>
</dbReference>
<protein>
    <submittedName>
        <fullName evidence="1">Uncharacterized protein</fullName>
    </submittedName>
</protein>
<name>A0A3M7PKI9_BRAPC</name>
<dbReference type="EMBL" id="REGN01010199">
    <property type="protein sequence ID" value="RMZ99513.1"/>
    <property type="molecule type" value="Genomic_DNA"/>
</dbReference>
<accession>A0A3M7PKI9</accession>
<gene>
    <name evidence="1" type="ORF">BpHYR1_019966</name>
</gene>
<keyword evidence="2" id="KW-1185">Reference proteome</keyword>
<dbReference type="AlphaFoldDB" id="A0A3M7PKI9"/>
<evidence type="ECO:0000313" key="2">
    <source>
        <dbReference type="Proteomes" id="UP000276133"/>
    </source>
</evidence>